<proteinExistence type="predicted"/>
<sequence length="66" mass="7578">MQKKSPQIWENDNESVKMYFEAYMRGLRISADDARSLPEAQDRAHGTFKLQTGPYAGLEQNVKDES</sequence>
<dbReference type="EMBL" id="CM047584">
    <property type="protein sequence ID" value="KAI9911213.1"/>
    <property type="molecule type" value="Genomic_DNA"/>
</dbReference>
<dbReference type="Proteomes" id="UP001163321">
    <property type="component" value="Chromosome 5"/>
</dbReference>
<evidence type="ECO:0000313" key="1">
    <source>
        <dbReference type="EMBL" id="KAI9911213.1"/>
    </source>
</evidence>
<evidence type="ECO:0000313" key="2">
    <source>
        <dbReference type="Proteomes" id="UP001163321"/>
    </source>
</evidence>
<organism evidence="1 2">
    <name type="scientific">Peronosclerospora sorghi</name>
    <dbReference type="NCBI Taxonomy" id="230839"/>
    <lineage>
        <taxon>Eukaryota</taxon>
        <taxon>Sar</taxon>
        <taxon>Stramenopiles</taxon>
        <taxon>Oomycota</taxon>
        <taxon>Peronosporomycetes</taxon>
        <taxon>Peronosporales</taxon>
        <taxon>Peronosporaceae</taxon>
        <taxon>Peronosclerospora</taxon>
    </lineage>
</organism>
<accession>A0ACC0VXF8</accession>
<reference evidence="1 2" key="1">
    <citation type="journal article" date="2022" name="bioRxiv">
        <title>The genome of the oomycete Peronosclerospora sorghi, a cosmopolitan pathogen of maize and sorghum, is inflated with dispersed pseudogenes.</title>
        <authorList>
            <person name="Fletcher K."/>
            <person name="Martin F."/>
            <person name="Isakeit T."/>
            <person name="Cavanaugh K."/>
            <person name="Magill C."/>
            <person name="Michelmore R."/>
        </authorList>
    </citation>
    <scope>NUCLEOTIDE SEQUENCE [LARGE SCALE GENOMIC DNA]</scope>
    <source>
        <strain evidence="1">P6</strain>
    </source>
</reference>
<comment type="caution">
    <text evidence="1">The sequence shown here is derived from an EMBL/GenBank/DDBJ whole genome shotgun (WGS) entry which is preliminary data.</text>
</comment>
<keyword evidence="2" id="KW-1185">Reference proteome</keyword>
<protein>
    <submittedName>
        <fullName evidence="1">Uncharacterized protein</fullName>
    </submittedName>
</protein>
<name>A0ACC0VXF8_9STRA</name>
<gene>
    <name evidence="1" type="ORF">PsorP6_008727</name>
</gene>